<name>X0YF15_9ZZZZ</name>
<protein>
    <submittedName>
        <fullName evidence="1">Uncharacterized protein</fullName>
    </submittedName>
</protein>
<reference evidence="1" key="1">
    <citation type="journal article" date="2014" name="Front. Microbiol.">
        <title>High frequency of phylogenetically diverse reductive dehalogenase-homologous genes in deep subseafloor sedimentary metagenomes.</title>
        <authorList>
            <person name="Kawai M."/>
            <person name="Futagami T."/>
            <person name="Toyoda A."/>
            <person name="Takaki Y."/>
            <person name="Nishi S."/>
            <person name="Hori S."/>
            <person name="Arai W."/>
            <person name="Tsubouchi T."/>
            <person name="Morono Y."/>
            <person name="Uchiyama I."/>
            <person name="Ito T."/>
            <person name="Fujiyama A."/>
            <person name="Inagaki F."/>
            <person name="Takami H."/>
        </authorList>
    </citation>
    <scope>NUCLEOTIDE SEQUENCE</scope>
    <source>
        <strain evidence="1">Expedition CK06-06</strain>
    </source>
</reference>
<gene>
    <name evidence="1" type="ORF">S01H1_67042</name>
</gene>
<organism evidence="1">
    <name type="scientific">marine sediment metagenome</name>
    <dbReference type="NCBI Taxonomy" id="412755"/>
    <lineage>
        <taxon>unclassified sequences</taxon>
        <taxon>metagenomes</taxon>
        <taxon>ecological metagenomes</taxon>
    </lineage>
</organism>
<dbReference type="AlphaFoldDB" id="X0YF15"/>
<sequence length="149" mass="17810">MEHWIKIDIKQNWATCIRHVPPLAGIEEEHEKLFSAVKPGDILWFYAIKPVRGVVGFAKIAKKYRDDKTRVFLEELRRKKVIMPLRFSLKDVKNYKSGTWTDNHINIGDFKLTWTVRFQPLLDNHSKKLIHRVEMKFRMDFKDYLKGIL</sequence>
<proteinExistence type="predicted"/>
<dbReference type="Gene3D" id="3.10.590.10">
    <property type="entry name" value="ph1033 like domains"/>
    <property type="match status" value="1"/>
</dbReference>
<evidence type="ECO:0000313" key="1">
    <source>
        <dbReference type="EMBL" id="GAG35421.1"/>
    </source>
</evidence>
<comment type="caution">
    <text evidence="1">The sequence shown here is derived from an EMBL/GenBank/DDBJ whole genome shotgun (WGS) entry which is preliminary data.</text>
</comment>
<dbReference type="EMBL" id="BARS01044365">
    <property type="protein sequence ID" value="GAG35421.1"/>
    <property type="molecule type" value="Genomic_DNA"/>
</dbReference>
<accession>X0YF15</accession>
<dbReference type="InterPro" id="IPR015947">
    <property type="entry name" value="PUA-like_sf"/>
</dbReference>
<dbReference type="SUPFAM" id="SSF88697">
    <property type="entry name" value="PUA domain-like"/>
    <property type="match status" value="1"/>
</dbReference>